<dbReference type="SUPFAM" id="SSF53474">
    <property type="entry name" value="alpha/beta-Hydrolases"/>
    <property type="match status" value="1"/>
</dbReference>
<dbReference type="Gene3D" id="3.40.50.1820">
    <property type="entry name" value="alpha/beta hydrolase"/>
    <property type="match status" value="1"/>
</dbReference>
<dbReference type="RefSeq" id="WP_310072903.1">
    <property type="nucleotide sequence ID" value="NZ_JAVDVX010000004.1"/>
</dbReference>
<evidence type="ECO:0000256" key="1">
    <source>
        <dbReference type="ARBA" id="ARBA00022729"/>
    </source>
</evidence>
<dbReference type="Proteomes" id="UP001253595">
    <property type="component" value="Unassembled WGS sequence"/>
</dbReference>
<dbReference type="InterPro" id="IPR050955">
    <property type="entry name" value="Plant_Biomass_Hydrol_Est"/>
</dbReference>
<dbReference type="Gene3D" id="2.60.120.260">
    <property type="entry name" value="Galactose-binding domain-like"/>
    <property type="match status" value="1"/>
</dbReference>
<feature type="signal peptide" evidence="2">
    <location>
        <begin position="1"/>
        <end position="18"/>
    </location>
</feature>
<organism evidence="3 4">
    <name type="scientific">Cellvibrio fibrivorans</name>
    <dbReference type="NCBI Taxonomy" id="126350"/>
    <lineage>
        <taxon>Bacteria</taxon>
        <taxon>Pseudomonadati</taxon>
        <taxon>Pseudomonadota</taxon>
        <taxon>Gammaproteobacteria</taxon>
        <taxon>Cellvibrionales</taxon>
        <taxon>Cellvibrionaceae</taxon>
        <taxon>Cellvibrio</taxon>
    </lineage>
</organism>
<dbReference type="EMBL" id="JAVDVX010000004">
    <property type="protein sequence ID" value="MDR7090520.1"/>
    <property type="molecule type" value="Genomic_DNA"/>
</dbReference>
<keyword evidence="1 2" id="KW-0732">Signal</keyword>
<comment type="caution">
    <text evidence="3">The sequence shown here is derived from an EMBL/GenBank/DDBJ whole genome shotgun (WGS) entry which is preliminary data.</text>
</comment>
<dbReference type="SUPFAM" id="SSF49785">
    <property type="entry name" value="Galactose-binding domain-like"/>
    <property type="match status" value="1"/>
</dbReference>
<dbReference type="PANTHER" id="PTHR43037:SF1">
    <property type="entry name" value="BLL1128 PROTEIN"/>
    <property type="match status" value="1"/>
</dbReference>
<dbReference type="InterPro" id="IPR029058">
    <property type="entry name" value="AB_hydrolase_fold"/>
</dbReference>
<feature type="chain" id="PRO_5045999771" evidence="2">
    <location>
        <begin position="19"/>
        <end position="531"/>
    </location>
</feature>
<sequence>MQTFIVALLSLISCSALALIDTRFPESPTYMSKANMIRFQYMSHEGAQCTTGINTKLISRVPYYVYAPATGTTQIKTGKYAAVIFLHGMGEQGSSVLNMCYTRDDAYYASIATNLIKVENQAGGPGAAILNGQFIPQENMVVIIPQSMQRGGFSTDVIRRVISDTTVQLAAKGIELDADRIYLTGLSMGGGSVFNYIAANPTHFSAAVAIEAAGGIDPCLVRANNVSLWGFAGGASGNMGAGNLRTIINGNTSCPEATIEYTNPAYTCRYNNKSCTLLSALRPNNLRATFMPSNGHSGWREVYNGTHSALPTTEKNIYNWMLSQKNSDQGKPLFPLDYDTVSSSSAASSTALSSTPSSVPTSSSSSSIASTASSIASSVASSTSSTASSSIMSSANSSAAHGGTPAPILLSPAMILPGAIANASALVDEQNSTAPTTFWFAGWSTAIYPVEAIIDLGREYTLTEITIYDANGTGLVEFSDGDLSHSQTVIVSDSLTRYLKFTSYPVNITTRYLRVKKFNAANMNEVKLMGY</sequence>
<evidence type="ECO:0000313" key="4">
    <source>
        <dbReference type="Proteomes" id="UP001253595"/>
    </source>
</evidence>
<reference evidence="3 4" key="1">
    <citation type="submission" date="2023-07" db="EMBL/GenBank/DDBJ databases">
        <title>Sorghum-associated microbial communities from plants grown in Nebraska, USA.</title>
        <authorList>
            <person name="Schachtman D."/>
        </authorList>
    </citation>
    <scope>NUCLEOTIDE SEQUENCE [LARGE SCALE GENOMIC DNA]</scope>
    <source>
        <strain evidence="3 4">BE190</strain>
    </source>
</reference>
<dbReference type="PANTHER" id="PTHR43037">
    <property type="entry name" value="UNNAMED PRODUCT-RELATED"/>
    <property type="match status" value="1"/>
</dbReference>
<keyword evidence="4" id="KW-1185">Reference proteome</keyword>
<gene>
    <name evidence="3" type="ORF">J2X05_002544</name>
</gene>
<proteinExistence type="predicted"/>
<evidence type="ECO:0000256" key="2">
    <source>
        <dbReference type="SAM" id="SignalP"/>
    </source>
</evidence>
<dbReference type="InterPro" id="IPR008979">
    <property type="entry name" value="Galactose-bd-like_sf"/>
</dbReference>
<name>A0ABU1UZC5_9GAMM</name>
<accession>A0ABU1UZC5</accession>
<protein>
    <submittedName>
        <fullName evidence="3">Peptidase</fullName>
    </submittedName>
</protein>
<evidence type="ECO:0000313" key="3">
    <source>
        <dbReference type="EMBL" id="MDR7090520.1"/>
    </source>
</evidence>